<name>A0A084Q946_STAC4</name>
<keyword evidence="2" id="KW-0812">Transmembrane</keyword>
<gene>
    <name evidence="3" type="ORF">S40285_07768</name>
</gene>
<dbReference type="OMA" id="TTHRNKF"/>
<feature type="compositionally biased region" description="Pro residues" evidence="1">
    <location>
        <begin position="55"/>
        <end position="81"/>
    </location>
</feature>
<feature type="compositionally biased region" description="Polar residues" evidence="1">
    <location>
        <begin position="117"/>
        <end position="142"/>
    </location>
</feature>
<feature type="transmembrane region" description="Helical" evidence="2">
    <location>
        <begin position="215"/>
        <end position="237"/>
    </location>
</feature>
<dbReference type="InterPro" id="IPR051425">
    <property type="entry name" value="Formin_Homology"/>
</dbReference>
<evidence type="ECO:0000256" key="2">
    <source>
        <dbReference type="SAM" id="Phobius"/>
    </source>
</evidence>
<accession>A0A084Q946</accession>
<evidence type="ECO:0000313" key="3">
    <source>
        <dbReference type="EMBL" id="KFA60481.1"/>
    </source>
</evidence>
<feature type="compositionally biased region" description="Polar residues" evidence="1">
    <location>
        <begin position="27"/>
        <end position="42"/>
    </location>
</feature>
<feature type="compositionally biased region" description="Polar residues" evidence="1">
    <location>
        <begin position="486"/>
        <end position="510"/>
    </location>
</feature>
<dbReference type="EMBL" id="KL660920">
    <property type="protein sequence ID" value="KFA60481.1"/>
    <property type="molecule type" value="Genomic_DNA"/>
</dbReference>
<dbReference type="AlphaFoldDB" id="A0A084Q946"/>
<keyword evidence="4" id="KW-1185">Reference proteome</keyword>
<organism evidence="3 4">
    <name type="scientific">Stachybotrys chlorohalonatus (strain IBT 40285)</name>
    <dbReference type="NCBI Taxonomy" id="1283841"/>
    <lineage>
        <taxon>Eukaryota</taxon>
        <taxon>Fungi</taxon>
        <taxon>Dikarya</taxon>
        <taxon>Ascomycota</taxon>
        <taxon>Pezizomycotina</taxon>
        <taxon>Sordariomycetes</taxon>
        <taxon>Hypocreomycetidae</taxon>
        <taxon>Hypocreales</taxon>
        <taxon>Stachybotryaceae</taxon>
        <taxon>Stachybotrys</taxon>
    </lineage>
</organism>
<proteinExistence type="predicted"/>
<feature type="compositionally biased region" description="Polar residues" evidence="1">
    <location>
        <begin position="602"/>
        <end position="614"/>
    </location>
</feature>
<dbReference type="InParanoid" id="A0A084Q946"/>
<feature type="compositionally biased region" description="Low complexity" evidence="1">
    <location>
        <begin position="82"/>
        <end position="116"/>
    </location>
</feature>
<dbReference type="HOGENOM" id="CLU_022556_0_0_1"/>
<feature type="compositionally biased region" description="Low complexity" evidence="1">
    <location>
        <begin position="558"/>
        <end position="575"/>
    </location>
</feature>
<feature type="region of interest" description="Disordered" evidence="1">
    <location>
        <begin position="558"/>
        <end position="621"/>
    </location>
</feature>
<keyword evidence="2" id="KW-1133">Transmembrane helix</keyword>
<feature type="region of interest" description="Disordered" evidence="1">
    <location>
        <begin position="486"/>
        <end position="511"/>
    </location>
</feature>
<feature type="region of interest" description="Disordered" evidence="1">
    <location>
        <begin position="179"/>
        <end position="206"/>
    </location>
</feature>
<sequence length="621" mass="66379">MSGLPEGAFRTNINGRQCTAIPRAQERQPSQPTAEPSTTTTSQPPRETQVEEPRPPPPPPAPSREPAPPSAAPPPPAPPSEPTRSSSPPVVVRPEISAPSSEQQPQQPTQEASESENLATRPSASANPTRTIPTFISSPTADLSSLGPDVPLSTAGPLPTLPELELSLSTTSDVVEVTATGRGRPPSESSAGSPGNADSDVGIVDGGSNGMQPTAVIVGAVLGAVFAVALIGLLLWCCRRRVLKRRSTLLTPLTLPPSHREKGRMTYEFDNASVGPTPRSAKMRAVFSNNVANFGELLALPFGKRRRAVGMNRGNRQFFEDPVGSAASSETGSIQAHLTTKDRYLDWWYRLREDAKFNWRLRNKFSSGEDRSAAAAHREPDSEGGATLDFNALVDMDAQELQHRRANSNTSANSADHFLAALGLDMRNEKGADPFSDANAIRAGPPMPAAFSAPRDPFSDANAIAAPNSIWKPSSNYVEEVRKSRVTSANAQRVSRANSVQSNGRPSSYRGSRHSIDFFERRRDKFRSDPFDLELDVRLPPSMPNDNFGLVMPGNARTRGGSISSRHSSRVNSFSTMGDWGGPGPDVGTKSTLDAATVQEPGEQQQSKGAQGTGKSIGMAM</sequence>
<dbReference type="STRING" id="1283841.A0A084Q946"/>
<feature type="region of interest" description="Disordered" evidence="1">
    <location>
        <begin position="1"/>
        <end position="142"/>
    </location>
</feature>
<protein>
    <submittedName>
        <fullName evidence="3">Uncharacterized protein</fullName>
    </submittedName>
</protein>
<evidence type="ECO:0000313" key="4">
    <source>
        <dbReference type="Proteomes" id="UP000028524"/>
    </source>
</evidence>
<reference evidence="3 4" key="1">
    <citation type="journal article" date="2014" name="BMC Genomics">
        <title>Comparative genome sequencing reveals chemotype-specific gene clusters in the toxigenic black mold Stachybotrys.</title>
        <authorList>
            <person name="Semeiks J."/>
            <person name="Borek D."/>
            <person name="Otwinowski Z."/>
            <person name="Grishin N.V."/>
        </authorList>
    </citation>
    <scope>NUCLEOTIDE SEQUENCE [LARGE SCALE GENOMIC DNA]</scope>
    <source>
        <strain evidence="3 4">IBT 40285</strain>
    </source>
</reference>
<dbReference type="PANTHER" id="PTHR45725">
    <property type="entry name" value="FORMIN HOMOLOGY 2 FAMILY MEMBER"/>
    <property type="match status" value="1"/>
</dbReference>
<dbReference type="OrthoDB" id="5240840at2759"/>
<evidence type="ECO:0000256" key="1">
    <source>
        <dbReference type="SAM" id="MobiDB-lite"/>
    </source>
</evidence>
<dbReference type="Proteomes" id="UP000028524">
    <property type="component" value="Unassembled WGS sequence"/>
</dbReference>
<dbReference type="PANTHER" id="PTHR45725:SF20">
    <property type="entry name" value="C3H1-TYPE DOMAIN-CONTAINING PROTEIN-RELATED"/>
    <property type="match status" value="1"/>
</dbReference>
<keyword evidence="2" id="KW-0472">Membrane</keyword>